<gene>
    <name evidence="1" type="ORF">AB5J51_22945</name>
</gene>
<accession>A0AB39Y6E2</accession>
<dbReference type="EMBL" id="CP165727">
    <property type="protein sequence ID" value="XDV65597.1"/>
    <property type="molecule type" value="Genomic_DNA"/>
</dbReference>
<proteinExistence type="predicted"/>
<reference evidence="1" key="1">
    <citation type="submission" date="2024-08" db="EMBL/GenBank/DDBJ databases">
        <authorList>
            <person name="Yu S.T."/>
        </authorList>
    </citation>
    <scope>NUCLEOTIDE SEQUENCE</scope>
    <source>
        <strain evidence="1">R33</strain>
    </source>
</reference>
<dbReference type="AlphaFoldDB" id="A0AB39Y6E2"/>
<sequence length="137" mass="14852">MLNELAQAASAAIISSVATDAWPRLRDGVVTVWRRVYPERADAVGADLDACRDDLLAARAGSDELSEAELRAEWQGRVRRLLVENPEIAGALRALLDEVGQSQAARGADVGEVRMTARASGNARVYQAGRDQHITER</sequence>
<organism evidence="1">
    <name type="scientific">Streptomyces sp. R33</name>
    <dbReference type="NCBI Taxonomy" id="3238629"/>
    <lineage>
        <taxon>Bacteria</taxon>
        <taxon>Bacillati</taxon>
        <taxon>Actinomycetota</taxon>
        <taxon>Actinomycetes</taxon>
        <taxon>Kitasatosporales</taxon>
        <taxon>Streptomycetaceae</taxon>
        <taxon>Streptomyces</taxon>
    </lineage>
</organism>
<dbReference type="RefSeq" id="WP_136227442.1">
    <property type="nucleotide sequence ID" value="NZ_CP165727.1"/>
</dbReference>
<evidence type="ECO:0000313" key="1">
    <source>
        <dbReference type="EMBL" id="XDV65597.1"/>
    </source>
</evidence>
<protein>
    <submittedName>
        <fullName evidence="1">Uncharacterized protein</fullName>
    </submittedName>
</protein>
<name>A0AB39Y6E2_9ACTN</name>